<keyword evidence="2" id="KW-1185">Reference proteome</keyword>
<evidence type="ECO:0000313" key="2">
    <source>
        <dbReference type="Proteomes" id="UP001519460"/>
    </source>
</evidence>
<sequence length="94" mass="10708">MLWALPRAATPTTDLEPTTGYSSTYPQGSVTELGLLVTSRNVTACRERAWWVWPVRRLVFTHNVIFIAHSVITTGIVLSFSEYIDAIETYRFEE</sequence>
<organism evidence="1 2">
    <name type="scientific">Batillaria attramentaria</name>
    <dbReference type="NCBI Taxonomy" id="370345"/>
    <lineage>
        <taxon>Eukaryota</taxon>
        <taxon>Metazoa</taxon>
        <taxon>Spiralia</taxon>
        <taxon>Lophotrochozoa</taxon>
        <taxon>Mollusca</taxon>
        <taxon>Gastropoda</taxon>
        <taxon>Caenogastropoda</taxon>
        <taxon>Sorbeoconcha</taxon>
        <taxon>Cerithioidea</taxon>
        <taxon>Batillariidae</taxon>
        <taxon>Batillaria</taxon>
    </lineage>
</organism>
<dbReference type="AlphaFoldDB" id="A0ABD0KL25"/>
<accession>A0ABD0KL25</accession>
<evidence type="ECO:0000313" key="1">
    <source>
        <dbReference type="EMBL" id="KAK7487510.1"/>
    </source>
</evidence>
<dbReference type="EMBL" id="JACVVK020000163">
    <property type="protein sequence ID" value="KAK7487510.1"/>
    <property type="molecule type" value="Genomic_DNA"/>
</dbReference>
<proteinExistence type="predicted"/>
<name>A0ABD0KL25_9CAEN</name>
<comment type="caution">
    <text evidence="1">The sequence shown here is derived from an EMBL/GenBank/DDBJ whole genome shotgun (WGS) entry which is preliminary data.</text>
</comment>
<reference evidence="1 2" key="1">
    <citation type="journal article" date="2023" name="Sci. Data">
        <title>Genome assembly of the Korean intertidal mud-creeper Batillaria attramentaria.</title>
        <authorList>
            <person name="Patra A.K."/>
            <person name="Ho P.T."/>
            <person name="Jun S."/>
            <person name="Lee S.J."/>
            <person name="Kim Y."/>
            <person name="Won Y.J."/>
        </authorList>
    </citation>
    <scope>NUCLEOTIDE SEQUENCE [LARGE SCALE GENOMIC DNA]</scope>
    <source>
        <strain evidence="1">Wonlab-2016</strain>
    </source>
</reference>
<protein>
    <submittedName>
        <fullName evidence="1">Uncharacterized protein</fullName>
    </submittedName>
</protein>
<dbReference type="Proteomes" id="UP001519460">
    <property type="component" value="Unassembled WGS sequence"/>
</dbReference>
<gene>
    <name evidence="1" type="ORF">BaRGS_00021212</name>
</gene>